<keyword evidence="2" id="KW-1185">Reference proteome</keyword>
<reference evidence="1" key="1">
    <citation type="submission" date="2023-04" db="EMBL/GenBank/DDBJ databases">
        <title>Draft Genome sequencing of Naganishia species isolated from polar environments using Oxford Nanopore Technology.</title>
        <authorList>
            <person name="Leo P."/>
            <person name="Venkateswaran K."/>
        </authorList>
    </citation>
    <scope>NUCLEOTIDE SEQUENCE</scope>
    <source>
        <strain evidence="1">DBVPG 5303</strain>
    </source>
</reference>
<name>A0ACC2WZ92_9TREE</name>
<dbReference type="Proteomes" id="UP001234202">
    <property type="component" value="Unassembled WGS sequence"/>
</dbReference>
<evidence type="ECO:0000313" key="2">
    <source>
        <dbReference type="Proteomes" id="UP001234202"/>
    </source>
</evidence>
<comment type="caution">
    <text evidence="1">The sequence shown here is derived from an EMBL/GenBank/DDBJ whole genome shotgun (WGS) entry which is preliminary data.</text>
</comment>
<protein>
    <submittedName>
        <fullName evidence="1">Uncharacterized protein</fullName>
    </submittedName>
</protein>
<evidence type="ECO:0000313" key="1">
    <source>
        <dbReference type="EMBL" id="KAJ9117083.1"/>
    </source>
</evidence>
<accession>A0ACC2WZ92</accession>
<dbReference type="EMBL" id="JASBWV010000033">
    <property type="protein sequence ID" value="KAJ9117083.1"/>
    <property type="molecule type" value="Genomic_DNA"/>
</dbReference>
<gene>
    <name evidence="1" type="ORF">QFC24_006542</name>
</gene>
<proteinExistence type="predicted"/>
<organism evidence="1 2">
    <name type="scientific">Naganishia onofrii</name>
    <dbReference type="NCBI Taxonomy" id="1851511"/>
    <lineage>
        <taxon>Eukaryota</taxon>
        <taxon>Fungi</taxon>
        <taxon>Dikarya</taxon>
        <taxon>Basidiomycota</taxon>
        <taxon>Agaricomycotina</taxon>
        <taxon>Tremellomycetes</taxon>
        <taxon>Filobasidiales</taxon>
        <taxon>Filobasidiaceae</taxon>
        <taxon>Naganishia</taxon>
    </lineage>
</organism>
<sequence length="441" mass="47046">MTLENSYTTGPLLGQGWKQVEEWPQAGPSRLRGAIETNGEVDAAMQVEEDDEDEYEEEEEEIYVLIDLGPNADPLTLGISTEYQLIANTPTPFMKIGNDVFQGTPQRLIGSEIITKDTRDPQNPIKHSHPTIGHTDYRLSLEPVKLVPHSTDPANQKSTERPPLFARDAPGESATHGVSNESTGSTSAGNGGEETGSPMASTSSHPTQPASAAPSSKRKPAAATRATPLSTRFIIPASGEISADGIPRIDGQEIRRIRKPRKLKKSAPGAEDGPDDSSMDVDRPDAVREQAVAGPSNLPSDSVRDTRPPDLQRLFMPDAPRGYTKRGVPRKAPGRKAQPKKTVVEGTTNQQTSTVNQTEQPVNLSVLVETPVPATTGSTTEEGDNATQERDNATEERVDAPHEGVAIDVDGGNAADTAPLAEPGATDDTTQGPLDPSADQE</sequence>